<keyword evidence="10" id="KW-1185">Reference proteome</keyword>
<keyword evidence="5" id="KW-0804">Transcription</keyword>
<reference evidence="9 10" key="1">
    <citation type="submission" date="2021-12" db="EMBL/GenBank/DDBJ databases">
        <title>Genome sequencing of bacteria with rrn-lacking chromosome and rrn-plasmid.</title>
        <authorList>
            <person name="Anda M."/>
            <person name="Iwasaki W."/>
        </authorList>
    </citation>
    <scope>NUCLEOTIDE SEQUENCE [LARGE SCALE GENOMIC DNA]</scope>
    <source>
        <strain evidence="9 10">NBRC 101262</strain>
    </source>
</reference>
<protein>
    <recommendedName>
        <fullName evidence="3">DNA-directed RNA polymerase subunit omega</fullName>
        <ecNumber evidence="2">2.7.7.6</ecNumber>
    </recommendedName>
    <alternativeName>
        <fullName evidence="7">RNA polymerase omega subunit</fullName>
    </alternativeName>
    <alternativeName>
        <fullName evidence="6">Transcriptase subunit omega</fullName>
    </alternativeName>
</protein>
<evidence type="ECO:0000256" key="5">
    <source>
        <dbReference type="ARBA" id="ARBA00023163"/>
    </source>
</evidence>
<name>A0ABM7VHG9_9BACT</name>
<dbReference type="Pfam" id="PF01192">
    <property type="entry name" value="RNA_pol_Rpb6"/>
    <property type="match status" value="1"/>
</dbReference>
<organism evidence="9 10">
    <name type="scientific">Persicobacter psychrovividus</name>
    <dbReference type="NCBI Taxonomy" id="387638"/>
    <lineage>
        <taxon>Bacteria</taxon>
        <taxon>Pseudomonadati</taxon>
        <taxon>Bacteroidota</taxon>
        <taxon>Cytophagia</taxon>
        <taxon>Cytophagales</taxon>
        <taxon>Persicobacteraceae</taxon>
        <taxon>Persicobacter</taxon>
    </lineage>
</organism>
<dbReference type="InterPro" id="IPR006110">
    <property type="entry name" value="Pol_omega/Rpo6/RPB6"/>
</dbReference>
<evidence type="ECO:0000313" key="10">
    <source>
        <dbReference type="Proteomes" id="UP001354989"/>
    </source>
</evidence>
<comment type="catalytic activity">
    <reaction evidence="8">
        <text>RNA(n) + a ribonucleoside 5'-triphosphate = RNA(n+1) + diphosphate</text>
        <dbReference type="Rhea" id="RHEA:21248"/>
        <dbReference type="Rhea" id="RHEA-COMP:14527"/>
        <dbReference type="Rhea" id="RHEA-COMP:17342"/>
        <dbReference type="ChEBI" id="CHEBI:33019"/>
        <dbReference type="ChEBI" id="CHEBI:61557"/>
        <dbReference type="ChEBI" id="CHEBI:140395"/>
        <dbReference type="EC" id="2.7.7.6"/>
    </reaction>
</comment>
<dbReference type="EC" id="2.7.7.6" evidence="2"/>
<dbReference type="SUPFAM" id="SSF63562">
    <property type="entry name" value="RPB6/omega subunit-like"/>
    <property type="match status" value="1"/>
</dbReference>
<evidence type="ECO:0000256" key="8">
    <source>
        <dbReference type="ARBA" id="ARBA00048552"/>
    </source>
</evidence>
<evidence type="ECO:0000256" key="7">
    <source>
        <dbReference type="ARBA" id="ARBA00030998"/>
    </source>
</evidence>
<dbReference type="InterPro" id="IPR036161">
    <property type="entry name" value="RPB6/omega-like_sf"/>
</dbReference>
<evidence type="ECO:0000256" key="1">
    <source>
        <dbReference type="ARBA" id="ARBA00006711"/>
    </source>
</evidence>
<keyword evidence="4" id="KW-0240">DNA-directed RNA polymerase</keyword>
<dbReference type="SMART" id="SM01409">
    <property type="entry name" value="RNA_pol_Rpb6"/>
    <property type="match status" value="1"/>
</dbReference>
<evidence type="ECO:0000256" key="3">
    <source>
        <dbReference type="ARBA" id="ARBA00013725"/>
    </source>
</evidence>
<evidence type="ECO:0000256" key="4">
    <source>
        <dbReference type="ARBA" id="ARBA00022478"/>
    </source>
</evidence>
<evidence type="ECO:0000256" key="2">
    <source>
        <dbReference type="ARBA" id="ARBA00012418"/>
    </source>
</evidence>
<dbReference type="EMBL" id="AP025292">
    <property type="protein sequence ID" value="BDD00417.1"/>
    <property type="molecule type" value="Genomic_DNA"/>
</dbReference>
<dbReference type="Gene3D" id="3.90.940.10">
    <property type="match status" value="1"/>
</dbReference>
<sequence>MKKVIKSSIVTRDLNKMIEPTGNLYKSIAVIGKRARQLAARQKEELTTKLAEFASTVDNLEEVMENREQIEISKFYERQPKPTVVATEEFLEGKLNFRYREDD</sequence>
<dbReference type="Proteomes" id="UP001354989">
    <property type="component" value="Chromosome"/>
</dbReference>
<evidence type="ECO:0000256" key="6">
    <source>
        <dbReference type="ARBA" id="ARBA00029924"/>
    </source>
</evidence>
<comment type="similarity">
    <text evidence="1">Belongs to the RNA polymerase subunit omega family.</text>
</comment>
<gene>
    <name evidence="9" type="ORF">PEPS_26970</name>
</gene>
<proteinExistence type="inferred from homology"/>
<evidence type="ECO:0000313" key="9">
    <source>
        <dbReference type="EMBL" id="BDD00417.1"/>
    </source>
</evidence>
<accession>A0ABM7VHG9</accession>